<dbReference type="EMBL" id="CAWUFR010000008">
    <property type="protein sequence ID" value="CAK6951943.1"/>
    <property type="molecule type" value="Genomic_DNA"/>
</dbReference>
<keyword evidence="1" id="KW-0378">Hydrolase</keyword>
<accession>A0AAV1MYV4</accession>
<sequence>MEPLQAKEALAVHPTFCRKNLLQGKERKMSMNTFGSYLCPIEGFMNVVTLHSSTDVDSKLEALFLFKSVISIQNPECEDYSQKETELDFSCDSGAKTSGQQSTFVTLPRVLMVPFKRFRYTPSLQLEKLHYPVELCRGLMVTSRQVQSGSVDGGTMWNTLAGERPWGLKQSRRWSSEKAHCEMNNLLDTIDLCHVLFAKMKKQSGEQITRSDRKKRKATFFQLRQIRCTDTMTQNDVIDVFDEITFTLVINSR</sequence>
<dbReference type="GO" id="GO:0016787">
    <property type="term" value="F:hydrolase activity"/>
    <property type="evidence" value="ECO:0007669"/>
    <property type="project" value="UniProtKB-KW"/>
</dbReference>
<dbReference type="Proteomes" id="UP001314229">
    <property type="component" value="Unassembled WGS sequence"/>
</dbReference>
<evidence type="ECO:0000313" key="1">
    <source>
        <dbReference type="EMBL" id="CAK6951943.1"/>
    </source>
</evidence>
<proteinExistence type="predicted"/>
<comment type="caution">
    <text evidence="1">The sequence shown here is derived from an EMBL/GenBank/DDBJ whole genome shotgun (WGS) entry which is preliminary data.</text>
</comment>
<name>A0AAV1MYV4_SCOSC</name>
<dbReference type="AlphaFoldDB" id="A0AAV1MYV4"/>
<reference evidence="1 2" key="1">
    <citation type="submission" date="2024-01" db="EMBL/GenBank/DDBJ databases">
        <authorList>
            <person name="Alioto T."/>
            <person name="Alioto T."/>
            <person name="Gomez Garrido J."/>
        </authorList>
    </citation>
    <scope>NUCLEOTIDE SEQUENCE [LARGE SCALE GENOMIC DNA]</scope>
</reference>
<dbReference type="SUPFAM" id="SSF54001">
    <property type="entry name" value="Cysteine proteinases"/>
    <property type="match status" value="1"/>
</dbReference>
<dbReference type="InterPro" id="IPR038765">
    <property type="entry name" value="Papain-like_cys_pep_sf"/>
</dbReference>
<dbReference type="Gene3D" id="3.90.70.10">
    <property type="entry name" value="Cysteine proteinases"/>
    <property type="match status" value="1"/>
</dbReference>
<keyword evidence="2" id="KW-1185">Reference proteome</keyword>
<organism evidence="1 2">
    <name type="scientific">Scomber scombrus</name>
    <name type="common">Atlantic mackerel</name>
    <name type="synonym">Scomber vernalis</name>
    <dbReference type="NCBI Taxonomy" id="13677"/>
    <lineage>
        <taxon>Eukaryota</taxon>
        <taxon>Metazoa</taxon>
        <taxon>Chordata</taxon>
        <taxon>Craniata</taxon>
        <taxon>Vertebrata</taxon>
        <taxon>Euteleostomi</taxon>
        <taxon>Actinopterygii</taxon>
        <taxon>Neopterygii</taxon>
        <taxon>Teleostei</taxon>
        <taxon>Neoteleostei</taxon>
        <taxon>Acanthomorphata</taxon>
        <taxon>Pelagiaria</taxon>
        <taxon>Scombriformes</taxon>
        <taxon>Scombridae</taxon>
        <taxon>Scomber</taxon>
    </lineage>
</organism>
<gene>
    <name evidence="1" type="ORF">FSCOSCO3_A023011</name>
</gene>
<protein>
    <submittedName>
        <fullName evidence="1">Ubiquitin carboxyl-terminal hydrolase 37-like isoform X8</fullName>
    </submittedName>
</protein>
<evidence type="ECO:0000313" key="2">
    <source>
        <dbReference type="Proteomes" id="UP001314229"/>
    </source>
</evidence>